<evidence type="ECO:0000256" key="3">
    <source>
        <dbReference type="RuleBase" id="RU000507"/>
    </source>
</evidence>
<dbReference type="Proteomes" id="UP000095342">
    <property type="component" value="Chromosome"/>
</dbReference>
<sequence length="283" mass="30864">MSDCLIDARSLAERLRGEEPPVLVDCRFDLAHPEAGREAYMRGHLPTACYAHLDADLSGPASPASGRHPLPDHEDFAARCRAWGIGPGRLVVAYDDAGGAYAARLWWLLHWLGHAEAVVLDGGIQAWMAEGYALEQDEATPRVGEFTGYPRAERVLDAETLQSLLHARRCRLIDVRTEARFKGHVEPIDPVAGHVPGAVNHPYNRLLSEDGRFLPPEALRAQIEAVLAGVSPDEAVAMCGSGVTACHLLLAMAHAGLPGARLYAGSWSEWIRNPERPVSRIDR</sequence>
<dbReference type="SUPFAM" id="SSF52821">
    <property type="entry name" value="Rhodanese/Cell cycle control phosphatase"/>
    <property type="match status" value="2"/>
</dbReference>
<dbReference type="GO" id="GO:0004792">
    <property type="term" value="F:thiosulfate-cyanide sulfurtransferase activity"/>
    <property type="evidence" value="ECO:0007669"/>
    <property type="project" value="InterPro"/>
</dbReference>
<dbReference type="CDD" id="cd01448">
    <property type="entry name" value="TST_Repeat_1"/>
    <property type="match status" value="1"/>
</dbReference>
<organism evidence="5 6">
    <name type="scientific">Acidihalobacter aeolianus</name>
    <dbReference type="NCBI Taxonomy" id="2792603"/>
    <lineage>
        <taxon>Bacteria</taxon>
        <taxon>Pseudomonadati</taxon>
        <taxon>Pseudomonadota</taxon>
        <taxon>Gammaproteobacteria</taxon>
        <taxon>Chromatiales</taxon>
        <taxon>Ectothiorhodospiraceae</taxon>
        <taxon>Acidihalobacter</taxon>
    </lineage>
</organism>
<evidence type="ECO:0000256" key="2">
    <source>
        <dbReference type="ARBA" id="ARBA00022737"/>
    </source>
</evidence>
<dbReference type="InterPro" id="IPR045078">
    <property type="entry name" value="TST/MPST-like"/>
</dbReference>
<feature type="domain" description="Rhodanese" evidence="4">
    <location>
        <begin position="17"/>
        <end position="136"/>
    </location>
</feature>
<dbReference type="EMBL" id="CP017448">
    <property type="protein sequence ID" value="AOV17974.1"/>
    <property type="molecule type" value="Genomic_DNA"/>
</dbReference>
<dbReference type="CDD" id="cd01449">
    <property type="entry name" value="TST_Repeat_2"/>
    <property type="match status" value="1"/>
</dbReference>
<accession>A0A1D8KAI9</accession>
<evidence type="ECO:0000259" key="4">
    <source>
        <dbReference type="PROSITE" id="PS50206"/>
    </source>
</evidence>
<dbReference type="PANTHER" id="PTHR11364">
    <property type="entry name" value="THIOSULFATE SULFERTANSFERASE"/>
    <property type="match status" value="1"/>
</dbReference>
<protein>
    <recommendedName>
        <fullName evidence="3">Sulfurtransferase</fullName>
    </recommendedName>
</protein>
<dbReference type="AlphaFoldDB" id="A0A1D8KAI9"/>
<gene>
    <name evidence="5" type="ORF">BJI67_13710</name>
</gene>
<keyword evidence="6" id="KW-1185">Reference proteome</keyword>
<dbReference type="KEGG" id="aaeo:BJI67_13710"/>
<reference evidence="5 6" key="1">
    <citation type="submission" date="2016-09" db="EMBL/GenBank/DDBJ databases">
        <title>Acidihalobacter prosperus V6 (DSM14174).</title>
        <authorList>
            <person name="Khaleque H.N."/>
            <person name="Ramsay J.P."/>
            <person name="Murphy R.J.T."/>
            <person name="Kaksonen A.H."/>
            <person name="Boxall N.J."/>
            <person name="Watkin E.L.J."/>
        </authorList>
    </citation>
    <scope>NUCLEOTIDE SEQUENCE [LARGE SCALE GENOMIC DNA]</scope>
    <source>
        <strain evidence="5 6">V6</strain>
    </source>
</reference>
<dbReference type="RefSeq" id="WP_070073504.1">
    <property type="nucleotide sequence ID" value="NZ_CP017448.1"/>
</dbReference>
<dbReference type="PANTHER" id="PTHR11364:SF27">
    <property type="entry name" value="SULFURTRANSFERASE"/>
    <property type="match status" value="1"/>
</dbReference>
<keyword evidence="2" id="KW-0677">Repeat</keyword>
<evidence type="ECO:0000313" key="5">
    <source>
        <dbReference type="EMBL" id="AOV17974.1"/>
    </source>
</evidence>
<dbReference type="InterPro" id="IPR036873">
    <property type="entry name" value="Rhodanese-like_dom_sf"/>
</dbReference>
<feature type="domain" description="Rhodanese" evidence="4">
    <location>
        <begin position="166"/>
        <end position="279"/>
    </location>
</feature>
<proteinExistence type="predicted"/>
<dbReference type="InterPro" id="IPR001763">
    <property type="entry name" value="Rhodanese-like_dom"/>
</dbReference>
<dbReference type="PROSITE" id="PS00683">
    <property type="entry name" value="RHODANESE_2"/>
    <property type="match status" value="1"/>
</dbReference>
<dbReference type="InterPro" id="IPR001307">
    <property type="entry name" value="Thiosulphate_STrfase_CS"/>
</dbReference>
<dbReference type="Gene3D" id="3.40.250.10">
    <property type="entry name" value="Rhodanese-like domain"/>
    <property type="match status" value="2"/>
</dbReference>
<dbReference type="PROSITE" id="PS50206">
    <property type="entry name" value="RHODANESE_3"/>
    <property type="match status" value="2"/>
</dbReference>
<evidence type="ECO:0000256" key="1">
    <source>
        <dbReference type="ARBA" id="ARBA00022679"/>
    </source>
</evidence>
<dbReference type="SMART" id="SM00450">
    <property type="entry name" value="RHOD"/>
    <property type="match status" value="2"/>
</dbReference>
<keyword evidence="1 3" id="KW-0808">Transferase</keyword>
<evidence type="ECO:0000313" key="6">
    <source>
        <dbReference type="Proteomes" id="UP000095342"/>
    </source>
</evidence>
<name>A0A1D8KAI9_9GAMM</name>
<dbReference type="Pfam" id="PF00581">
    <property type="entry name" value="Rhodanese"/>
    <property type="match status" value="2"/>
</dbReference>